<reference evidence="2 3" key="1">
    <citation type="journal article" date="2017" name="Genome Announc.">
        <title>Complete Genome Sequences of Two Acetylene-Fermenting Pelobacter acetylenicus Strains.</title>
        <authorList>
            <person name="Sutton J.M."/>
            <person name="Baesman S.M."/>
            <person name="Fierst J.L."/>
            <person name="Poret-Peterson A.T."/>
            <person name="Oremland R.S."/>
            <person name="Dunlap D.S."/>
            <person name="Akob D.M."/>
        </authorList>
    </citation>
    <scope>NUCLEOTIDE SEQUENCE [LARGE SCALE GENOMIC DNA]</scope>
    <source>
        <strain evidence="2 3">SFB93</strain>
    </source>
</reference>
<evidence type="ECO:0000313" key="2">
    <source>
        <dbReference type="EMBL" id="APG27129.1"/>
    </source>
</evidence>
<sequence>MAWWDRYDGVLQEEVTRLAAADMQPNIIEESRSEGILEMAIRLEILGEQREGFIRYPDLYPYFRPTVYVPGLGFSLRHYNPLSGEVCLLKRGTQHWQPNMTALSLIQEMLPEWEQAAILKHEDSRLATEDRQAEPFSVYFPEHPTGSLVIMDSAWRLPSADRWGWMKIALQDGLRSITTQDRFVAWVLEVQTSQKKSIEGAKVSGNIESWVNAQGYKLADCLWARLDEPPQASNIVELMEYLRGQYPKTWQQLSRTNCGLYGLCFPEEDPDGGVRDGWLFIASCLEHKRKGKGRKRAHRQQQTTRWVVKAEPAGEKDLFERIPELSPLRHKTVAVVGLGCVGAPSVLALARAGIGELRLLDGDFVSPGTTCRWPLGLSVAGEGKVKALQEFIGGNFPFTQIGTGHYPPNVGADFRLKLGESLSGVDQMEVLEKLFEGADLIYDATAEEGINHLLCDLAKAFQIPYVTVSSRAGGWGGNVVRVKPDSEGCYCCYLYALDDEEGIIEPPPYDPLGDDVQSAGCGDVTFTAAGFDVEEIALAGVRMAVSTLCEGEQFAYPAMVDDIGILSLRRDKKGTFPEWQTCKLVKHPDCTC</sequence>
<dbReference type="AlphaFoldDB" id="A0A1L3GMG6"/>
<evidence type="ECO:0000313" key="3">
    <source>
        <dbReference type="Proteomes" id="UP000182517"/>
    </source>
</evidence>
<dbReference type="CDD" id="cd00195">
    <property type="entry name" value="UBCc_UEV"/>
    <property type="match status" value="1"/>
</dbReference>
<dbReference type="Pfam" id="PF00899">
    <property type="entry name" value="ThiF"/>
    <property type="match status" value="1"/>
</dbReference>
<dbReference type="SUPFAM" id="SSF69572">
    <property type="entry name" value="Activating enzymes of the ubiquitin-like proteins"/>
    <property type="match status" value="1"/>
</dbReference>
<feature type="domain" description="THIF-type NAD/FAD binding fold" evidence="1">
    <location>
        <begin position="326"/>
        <end position="496"/>
    </location>
</feature>
<gene>
    <name evidence="2" type="ORF">A7E78_04335</name>
</gene>
<dbReference type="EMBL" id="CP015519">
    <property type="protein sequence ID" value="APG27129.1"/>
    <property type="molecule type" value="Genomic_DNA"/>
</dbReference>
<dbReference type="GO" id="GO:0008641">
    <property type="term" value="F:ubiquitin-like modifier activating enzyme activity"/>
    <property type="evidence" value="ECO:0007669"/>
    <property type="project" value="InterPro"/>
</dbReference>
<protein>
    <recommendedName>
        <fullName evidence="1">THIF-type NAD/FAD binding fold domain-containing protein</fullName>
    </recommendedName>
</protein>
<dbReference type="InterPro" id="IPR035985">
    <property type="entry name" value="Ubiquitin-activating_enz"/>
</dbReference>
<organism evidence="2 3">
    <name type="scientific">Syntrophotalea acetylenivorans</name>
    <dbReference type="NCBI Taxonomy" id="1842532"/>
    <lineage>
        <taxon>Bacteria</taxon>
        <taxon>Pseudomonadati</taxon>
        <taxon>Thermodesulfobacteriota</taxon>
        <taxon>Desulfuromonadia</taxon>
        <taxon>Desulfuromonadales</taxon>
        <taxon>Syntrophotaleaceae</taxon>
        <taxon>Syntrophotalea</taxon>
    </lineage>
</organism>
<dbReference type="Proteomes" id="UP000182517">
    <property type="component" value="Chromosome"/>
</dbReference>
<accession>A0A1L3GMG6</accession>
<dbReference type="SUPFAM" id="SSF54495">
    <property type="entry name" value="UBC-like"/>
    <property type="match status" value="1"/>
</dbReference>
<dbReference type="Gene3D" id="3.40.50.720">
    <property type="entry name" value="NAD(P)-binding Rossmann-like Domain"/>
    <property type="match status" value="1"/>
</dbReference>
<dbReference type="InterPro" id="IPR016135">
    <property type="entry name" value="UBQ-conjugating_enzyme/RWD"/>
</dbReference>
<evidence type="ECO:0000259" key="1">
    <source>
        <dbReference type="Pfam" id="PF00899"/>
    </source>
</evidence>
<proteinExistence type="predicted"/>
<name>A0A1L3GMG6_9BACT</name>
<keyword evidence="3" id="KW-1185">Reference proteome</keyword>
<dbReference type="STRING" id="1842532.A7E78_04335"/>
<dbReference type="InterPro" id="IPR000594">
    <property type="entry name" value="ThiF_NAD_FAD-bd"/>
</dbReference>
<dbReference type="KEGG" id="pef:A7E78_04335"/>